<accession>A0A2M6WE74</accession>
<protein>
    <submittedName>
        <fullName evidence="1">Uncharacterized protein</fullName>
    </submittedName>
</protein>
<dbReference type="EMBL" id="PFBJ01000013">
    <property type="protein sequence ID" value="PIT91045.1"/>
    <property type="molecule type" value="Genomic_DNA"/>
</dbReference>
<reference evidence="2" key="1">
    <citation type="submission" date="2017-09" db="EMBL/GenBank/DDBJ databases">
        <title>Depth-based differentiation of microbial function through sediment-hosted aquifers and enrichment of novel symbionts in the deep terrestrial subsurface.</title>
        <authorList>
            <person name="Probst A.J."/>
            <person name="Ladd B."/>
            <person name="Jarett J.K."/>
            <person name="Geller-Mcgrath D.E."/>
            <person name="Sieber C.M.K."/>
            <person name="Emerson J.B."/>
            <person name="Anantharaman K."/>
            <person name="Thomas B.C."/>
            <person name="Malmstrom R."/>
            <person name="Stieglmeier M."/>
            <person name="Klingl A."/>
            <person name="Woyke T."/>
            <person name="Ryan C.M."/>
            <person name="Banfield J.F."/>
        </authorList>
    </citation>
    <scope>NUCLEOTIDE SEQUENCE [LARGE SCALE GENOMIC DNA]</scope>
</reference>
<evidence type="ECO:0000313" key="2">
    <source>
        <dbReference type="Proteomes" id="UP000228809"/>
    </source>
</evidence>
<name>A0A2M6WE74_9BACT</name>
<sequence>MVMINESTAIPVAYINQNGAIAYISEWRRWVLIGVDGALKFAPATLTIHTETIEFALEVLGGRTEKVEHVTLREVQRKVSGKSKLASKVAT</sequence>
<gene>
    <name evidence="1" type="ORF">COU17_02660</name>
</gene>
<evidence type="ECO:0000313" key="1">
    <source>
        <dbReference type="EMBL" id="PIT91045.1"/>
    </source>
</evidence>
<proteinExistence type="predicted"/>
<organism evidence="1 2">
    <name type="scientific">Candidatus Kaiserbacteria bacterium CG10_big_fil_rev_8_21_14_0_10_49_17</name>
    <dbReference type="NCBI Taxonomy" id="1974609"/>
    <lineage>
        <taxon>Bacteria</taxon>
        <taxon>Candidatus Kaiseribacteriota</taxon>
    </lineage>
</organism>
<comment type="caution">
    <text evidence="1">The sequence shown here is derived from an EMBL/GenBank/DDBJ whole genome shotgun (WGS) entry which is preliminary data.</text>
</comment>
<dbReference type="Proteomes" id="UP000228809">
    <property type="component" value="Unassembled WGS sequence"/>
</dbReference>
<dbReference type="AlphaFoldDB" id="A0A2M6WE74"/>